<proteinExistence type="predicted"/>
<protein>
    <submittedName>
        <fullName evidence="1">Uncharacterized protein</fullName>
    </submittedName>
</protein>
<dbReference type="AlphaFoldDB" id="A0A5N3QUX3"/>
<dbReference type="Proteomes" id="UP000326789">
    <property type="component" value="Unassembled WGS sequence"/>
</dbReference>
<comment type="caution">
    <text evidence="1">The sequence shown here is derived from an EMBL/GenBank/DDBJ whole genome shotgun (WGS) entry which is preliminary data.</text>
</comment>
<evidence type="ECO:0000313" key="1">
    <source>
        <dbReference type="EMBL" id="KAB0285472.1"/>
    </source>
</evidence>
<gene>
    <name evidence="1" type="ORF">F2P58_23465</name>
</gene>
<evidence type="ECO:0000313" key="2">
    <source>
        <dbReference type="Proteomes" id="UP000326789"/>
    </source>
</evidence>
<sequence length="195" mass="21282">MVKTIPSELMVTDVSITNYHRVYSTESMSGIETRRDSGVQWYRGTITLQAYGFDNVRRLNGFLAGLKGKLHPFALPLGGAYANPQIKRNPNLNGAAGIGVTSMKVFHTGGDICAGSVFTVPNDTKLYTLLDDLETNETSALTFTPAFKKAHVNLEEINFMAPVITALLDSNETTVVHQGNGKLSTATISWREQLT</sequence>
<reference evidence="1 2" key="1">
    <citation type="submission" date="2019-09" db="EMBL/GenBank/DDBJ databases">
        <title>Whole genome sequence of Vibrio fortis.</title>
        <authorList>
            <person name="Das S.K."/>
        </authorList>
    </citation>
    <scope>NUCLEOTIDE SEQUENCE [LARGE SCALE GENOMIC DNA]</scope>
    <source>
        <strain evidence="1 2">AN60</strain>
    </source>
</reference>
<accession>A0A5N3QUX3</accession>
<organism evidence="1 2">
    <name type="scientific">Vibrio fortis</name>
    <dbReference type="NCBI Taxonomy" id="212667"/>
    <lineage>
        <taxon>Bacteria</taxon>
        <taxon>Pseudomonadati</taxon>
        <taxon>Pseudomonadota</taxon>
        <taxon>Gammaproteobacteria</taxon>
        <taxon>Vibrionales</taxon>
        <taxon>Vibrionaceae</taxon>
        <taxon>Vibrio</taxon>
    </lineage>
</organism>
<dbReference type="RefSeq" id="WP_150873173.1">
    <property type="nucleotide sequence ID" value="NZ_VWSE01000010.1"/>
</dbReference>
<dbReference type="EMBL" id="VWSE01000010">
    <property type="protein sequence ID" value="KAB0285472.1"/>
    <property type="molecule type" value="Genomic_DNA"/>
</dbReference>
<name>A0A5N3QUX3_9VIBR</name>